<organism evidence="6 7">
    <name type="scientific">Paraglaciecola chathamensis</name>
    <dbReference type="NCBI Taxonomy" id="368405"/>
    <lineage>
        <taxon>Bacteria</taxon>
        <taxon>Pseudomonadati</taxon>
        <taxon>Pseudomonadota</taxon>
        <taxon>Gammaproteobacteria</taxon>
        <taxon>Alteromonadales</taxon>
        <taxon>Alteromonadaceae</taxon>
        <taxon>Paraglaciecola</taxon>
    </lineage>
</organism>
<evidence type="ECO:0000256" key="2">
    <source>
        <dbReference type="PIRSR" id="PIRSR000105-1"/>
    </source>
</evidence>
<dbReference type="Proteomes" id="UP000622604">
    <property type="component" value="Unassembled WGS sequence"/>
</dbReference>
<feature type="binding site" evidence="3">
    <location>
        <position position="284"/>
    </location>
    <ligand>
        <name>NAD(+)</name>
        <dbReference type="ChEBI" id="CHEBI:57540"/>
    </ligand>
</feature>
<accession>A0A8H9IDI5</accession>
<sequence length="319" mass="35221">MNNQNVEQVKNVAVIGAGIMGEGIAQGFAQAGIHVSVFDNNHEALTRCKQNIANNIDAFIDYQLVNESKDTITARIEYYLVSNLAQDLANVDYVIEVLPEILPLKRELFQQIDNLPDNIIFATNTSSMTVSSIGQEMKSAHRLIGLHYFNPAHIIPAVEIHTGNATSTNTIDLTQALMTKIGKKPVLVRKEIPGFIINRLTGAMEREIDYLLEQGVVSPEDLDTAVKASYGFRLACLGPMEAEDMIGLDTAARASANIFPTLSNALVPSEQLIEKVNKGETGIKSGTGWYHYPDDQKAQQVANNNQRLLRQLQLFQQQN</sequence>
<feature type="binding site" evidence="3">
    <location>
        <position position="126"/>
    </location>
    <ligand>
        <name>NAD(+)</name>
        <dbReference type="ChEBI" id="CHEBI:57540"/>
    </ligand>
</feature>
<dbReference type="InterPro" id="IPR006176">
    <property type="entry name" value="3-OHacyl-CoA_DH_NAD-bd"/>
</dbReference>
<dbReference type="InterPro" id="IPR036291">
    <property type="entry name" value="NAD(P)-bd_dom_sf"/>
</dbReference>
<dbReference type="Pfam" id="PF02737">
    <property type="entry name" value="3HCDH_N"/>
    <property type="match status" value="1"/>
</dbReference>
<dbReference type="AlphaFoldDB" id="A0A8H9IDI5"/>
<feature type="domain" description="3-hydroxyacyl-CoA dehydrogenase NAD binding" evidence="5">
    <location>
        <begin position="11"/>
        <end position="191"/>
    </location>
</feature>
<dbReference type="SUPFAM" id="SSF51735">
    <property type="entry name" value="NAD(P)-binding Rossmann-fold domains"/>
    <property type="match status" value="1"/>
</dbReference>
<gene>
    <name evidence="6" type="ORF">GCM10011274_25690</name>
</gene>
<dbReference type="PANTHER" id="PTHR48075">
    <property type="entry name" value="3-HYDROXYACYL-COA DEHYDROGENASE FAMILY PROTEIN"/>
    <property type="match status" value="1"/>
</dbReference>
<feature type="binding site" evidence="3">
    <location>
        <position position="100"/>
    </location>
    <ligand>
        <name>NAD(+)</name>
        <dbReference type="ChEBI" id="CHEBI:57540"/>
    </ligand>
</feature>
<reference evidence="6" key="2">
    <citation type="submission" date="2020-09" db="EMBL/GenBank/DDBJ databases">
        <authorList>
            <person name="Sun Q."/>
            <person name="Kim S."/>
        </authorList>
    </citation>
    <scope>NUCLEOTIDE SEQUENCE</scope>
    <source>
        <strain evidence="6">KCTC 32337</strain>
    </source>
</reference>
<feature type="binding site" evidence="3">
    <location>
        <position position="105"/>
    </location>
    <ligand>
        <name>NAD(+)</name>
        <dbReference type="ChEBI" id="CHEBI:57540"/>
    </ligand>
</feature>
<name>A0A8H9IDI5_9ALTE</name>
<dbReference type="EMBL" id="BMZC01000006">
    <property type="protein sequence ID" value="GGZ66124.1"/>
    <property type="molecule type" value="Genomic_DNA"/>
</dbReference>
<feature type="domain" description="3-hydroxyacyl-CoA dehydrogenase C-terminal" evidence="4">
    <location>
        <begin position="194"/>
        <end position="292"/>
    </location>
</feature>
<dbReference type="SUPFAM" id="SSF48179">
    <property type="entry name" value="6-phosphogluconate dehydrogenase C-terminal domain-like"/>
    <property type="match status" value="1"/>
</dbReference>
<dbReference type="InterPro" id="IPR013328">
    <property type="entry name" value="6PGD_dom2"/>
</dbReference>
<dbReference type="PIRSF" id="PIRSF000105">
    <property type="entry name" value="HCDH"/>
    <property type="match status" value="1"/>
</dbReference>
<evidence type="ECO:0000313" key="7">
    <source>
        <dbReference type="Proteomes" id="UP000622604"/>
    </source>
</evidence>
<dbReference type="RefSeq" id="WP_008306364.1">
    <property type="nucleotide sequence ID" value="NZ_BMZC01000006.1"/>
</dbReference>
<keyword evidence="3" id="KW-0520">NAD</keyword>
<dbReference type="GO" id="GO:0006631">
    <property type="term" value="P:fatty acid metabolic process"/>
    <property type="evidence" value="ECO:0007669"/>
    <property type="project" value="InterPro"/>
</dbReference>
<proteinExistence type="predicted"/>
<dbReference type="PANTHER" id="PTHR48075:SF5">
    <property type="entry name" value="3-HYDROXYBUTYRYL-COA DEHYDROGENASE"/>
    <property type="match status" value="1"/>
</dbReference>
<feature type="binding site" evidence="3">
    <location>
        <position position="150"/>
    </location>
    <ligand>
        <name>NAD(+)</name>
        <dbReference type="ChEBI" id="CHEBI:57540"/>
    </ligand>
</feature>
<keyword evidence="1" id="KW-0560">Oxidoreductase</keyword>
<dbReference type="GO" id="GO:0016616">
    <property type="term" value="F:oxidoreductase activity, acting on the CH-OH group of donors, NAD or NADP as acceptor"/>
    <property type="evidence" value="ECO:0007669"/>
    <property type="project" value="InterPro"/>
</dbReference>
<dbReference type="InterPro" id="IPR008927">
    <property type="entry name" value="6-PGluconate_DH-like_C_sf"/>
</dbReference>
<protein>
    <submittedName>
        <fullName evidence="6">3-hydroxybutyryl-CoA dehydrogenase</fullName>
    </submittedName>
</protein>
<evidence type="ECO:0000256" key="1">
    <source>
        <dbReference type="ARBA" id="ARBA00023002"/>
    </source>
</evidence>
<evidence type="ECO:0000259" key="5">
    <source>
        <dbReference type="Pfam" id="PF02737"/>
    </source>
</evidence>
<dbReference type="Gene3D" id="3.40.50.720">
    <property type="entry name" value="NAD(P)-binding Rossmann-like Domain"/>
    <property type="match status" value="1"/>
</dbReference>
<dbReference type="InterPro" id="IPR022694">
    <property type="entry name" value="3-OHacyl-CoA_DH"/>
</dbReference>
<evidence type="ECO:0000313" key="6">
    <source>
        <dbReference type="EMBL" id="GGZ66124.1"/>
    </source>
</evidence>
<reference evidence="6" key="1">
    <citation type="journal article" date="2014" name="Int. J. Syst. Evol. Microbiol.">
        <title>Complete genome sequence of Corynebacterium casei LMG S-19264T (=DSM 44701T), isolated from a smear-ripened cheese.</title>
        <authorList>
            <consortium name="US DOE Joint Genome Institute (JGI-PGF)"/>
            <person name="Walter F."/>
            <person name="Albersmeier A."/>
            <person name="Kalinowski J."/>
            <person name="Ruckert C."/>
        </authorList>
    </citation>
    <scope>NUCLEOTIDE SEQUENCE</scope>
    <source>
        <strain evidence="6">KCTC 32337</strain>
    </source>
</reference>
<dbReference type="GO" id="GO:0070403">
    <property type="term" value="F:NAD+ binding"/>
    <property type="evidence" value="ECO:0007669"/>
    <property type="project" value="InterPro"/>
</dbReference>
<comment type="caution">
    <text evidence="6">The sequence shown here is derived from an EMBL/GenBank/DDBJ whole genome shotgun (WGS) entry which is preliminary data.</text>
</comment>
<dbReference type="Gene3D" id="1.10.1040.10">
    <property type="entry name" value="N-(1-d-carboxylethyl)-l-norvaline Dehydrogenase, domain 2"/>
    <property type="match status" value="1"/>
</dbReference>
<evidence type="ECO:0000259" key="4">
    <source>
        <dbReference type="Pfam" id="PF00725"/>
    </source>
</evidence>
<dbReference type="InterPro" id="IPR006108">
    <property type="entry name" value="3HC_DH_C"/>
</dbReference>
<evidence type="ECO:0000256" key="3">
    <source>
        <dbReference type="PIRSR" id="PIRSR000105-2"/>
    </source>
</evidence>
<feature type="site" description="Important for catalytic activity" evidence="2">
    <location>
        <position position="147"/>
    </location>
</feature>
<feature type="binding site" evidence="3">
    <location>
        <begin position="16"/>
        <end position="21"/>
    </location>
    <ligand>
        <name>NAD(+)</name>
        <dbReference type="ChEBI" id="CHEBI:57540"/>
    </ligand>
</feature>
<dbReference type="Pfam" id="PF00725">
    <property type="entry name" value="3HCDH"/>
    <property type="match status" value="1"/>
</dbReference>
<feature type="binding site" evidence="3">
    <location>
        <position position="39"/>
    </location>
    <ligand>
        <name>NAD(+)</name>
        <dbReference type="ChEBI" id="CHEBI:57540"/>
    </ligand>
</feature>